<protein>
    <submittedName>
        <fullName evidence="1">Uncharacterized protein</fullName>
    </submittedName>
</protein>
<gene>
    <name evidence="1" type="ORF">CAP_8059</name>
</gene>
<name>A0A017SX25_9BACT</name>
<dbReference type="Proteomes" id="UP000019678">
    <property type="component" value="Unassembled WGS sequence"/>
</dbReference>
<evidence type="ECO:0000313" key="1">
    <source>
        <dbReference type="EMBL" id="EYF01498.1"/>
    </source>
</evidence>
<organism evidence="1 2">
    <name type="scientific">Chondromyces apiculatus DSM 436</name>
    <dbReference type="NCBI Taxonomy" id="1192034"/>
    <lineage>
        <taxon>Bacteria</taxon>
        <taxon>Pseudomonadati</taxon>
        <taxon>Myxococcota</taxon>
        <taxon>Polyangia</taxon>
        <taxon>Polyangiales</taxon>
        <taxon>Polyangiaceae</taxon>
        <taxon>Chondromyces</taxon>
    </lineage>
</organism>
<proteinExistence type="predicted"/>
<dbReference type="STRING" id="1192034.CAP_8059"/>
<keyword evidence="2" id="KW-1185">Reference proteome</keyword>
<evidence type="ECO:0000313" key="2">
    <source>
        <dbReference type="Proteomes" id="UP000019678"/>
    </source>
</evidence>
<comment type="caution">
    <text evidence="1">The sequence shown here is derived from an EMBL/GenBank/DDBJ whole genome shotgun (WGS) entry which is preliminary data.</text>
</comment>
<sequence>MPAMESSTLATQLQALLDAGGGEPMEGGRYLPLVTVESGARVGLDATATWILVPDNGDPPRRYAPEQAHTFYEVVETKRQEFDDTLEETAAAAGLPAEEILFSFPAVPIVRAVLARDFPYLTRLALVWIRTTELRELRAEILTISRNTDLPIAIRDLATHLIVPV</sequence>
<dbReference type="AlphaFoldDB" id="A0A017SX25"/>
<dbReference type="EMBL" id="ASRX01000079">
    <property type="protein sequence ID" value="EYF01498.1"/>
    <property type="molecule type" value="Genomic_DNA"/>
</dbReference>
<reference evidence="1 2" key="1">
    <citation type="submission" date="2013-05" db="EMBL/GenBank/DDBJ databases">
        <title>Genome assembly of Chondromyces apiculatus DSM 436.</title>
        <authorList>
            <person name="Sharma G."/>
            <person name="Khatri I."/>
            <person name="Kaur C."/>
            <person name="Mayilraj S."/>
            <person name="Subramanian S."/>
        </authorList>
    </citation>
    <scope>NUCLEOTIDE SEQUENCE [LARGE SCALE GENOMIC DNA]</scope>
    <source>
        <strain evidence="1 2">DSM 436</strain>
    </source>
</reference>
<accession>A0A017SX25</accession>